<evidence type="ECO:0000313" key="8">
    <source>
        <dbReference type="Proteomes" id="UP000062398"/>
    </source>
</evidence>
<dbReference type="EMBL" id="CP012172">
    <property type="protein sequence ID" value="AKV73475.1"/>
    <property type="molecule type" value="Genomic_DNA"/>
</dbReference>
<dbReference type="EMBL" id="CP012173">
    <property type="protein sequence ID" value="AKV75717.1"/>
    <property type="molecule type" value="Genomic_DNA"/>
</dbReference>
<evidence type="ECO:0000313" key="4">
    <source>
        <dbReference type="EMBL" id="AKV80209.1"/>
    </source>
</evidence>
<reference evidence="7 8" key="1">
    <citation type="journal article" date="2015" name="Genome Announc.">
        <title>Complete Genome Sequences of Evolved Arsenate-Resistant Metallosphaera sedula Strains.</title>
        <authorList>
            <person name="Ai C."/>
            <person name="McCarthy S."/>
            <person name="Schackwitz W."/>
            <person name="Martin J."/>
            <person name="Lipzen A."/>
            <person name="Blum P."/>
        </authorList>
    </citation>
    <scope>NUCLEOTIDE SEQUENCE [LARGE SCALE GENOMIC DNA]</scope>
    <source>
        <strain evidence="3 8">ARS120-1</strain>
        <strain evidence="4 7">ARS120-2</strain>
        <strain evidence="1 10">ARS50-1</strain>
        <strain evidence="2 9">ARS50-2</strain>
    </source>
</reference>
<evidence type="ECO:0000313" key="2">
    <source>
        <dbReference type="EMBL" id="AKV75717.1"/>
    </source>
</evidence>
<sequence>MKEIVLLDTSSIYAIFNKGDPNHVRASQLLREIEELRFGQPTICDYVVDETLTLVFQGMERVMPS</sequence>
<evidence type="ECO:0000313" key="10">
    <source>
        <dbReference type="Proteomes" id="UP000068832"/>
    </source>
</evidence>
<protein>
    <recommendedName>
        <fullName evidence="11">PIN domain-containing protein</fullName>
    </recommendedName>
</protein>
<dbReference type="EMBL" id="CP012175">
    <property type="protein sequence ID" value="AKV80209.1"/>
    <property type="molecule type" value="Genomic_DNA"/>
</dbReference>
<dbReference type="SUPFAM" id="SSF88723">
    <property type="entry name" value="PIN domain-like"/>
    <property type="match status" value="1"/>
</dbReference>
<dbReference type="Proteomes" id="UP000068832">
    <property type="component" value="Chromosome"/>
</dbReference>
<dbReference type="Gene3D" id="3.40.50.1010">
    <property type="entry name" value="5'-nuclease"/>
    <property type="match status" value="1"/>
</dbReference>
<evidence type="ECO:0000313" key="1">
    <source>
        <dbReference type="EMBL" id="AKV73475.1"/>
    </source>
</evidence>
<reference evidence="5 6" key="2">
    <citation type="submission" date="2015-07" db="EMBL/GenBank/DDBJ databases">
        <title>Physiological, transcriptional responses and genome re-sequencing of acid resistant extremely thermoacidophilic Metallosphaera sedula SARC-M1.</title>
        <authorList>
            <person name="Ai C."/>
            <person name="McCarthy S."/>
            <person name="Eckrich V."/>
            <person name="Rudrappa D."/>
            <person name="Qiu G."/>
            <person name="Blum P."/>
        </authorList>
    </citation>
    <scope>NUCLEOTIDE SEQUENCE [LARGE SCALE GENOMIC DNA]</scope>
    <source>
        <strain evidence="5 6">SARC-M1</strain>
    </source>
</reference>
<evidence type="ECO:0000313" key="6">
    <source>
        <dbReference type="Proteomes" id="UP000056255"/>
    </source>
</evidence>
<dbReference type="Proteomes" id="UP000061362">
    <property type="component" value="Chromosome"/>
</dbReference>
<gene>
    <name evidence="1" type="ORF">MsedA_0329</name>
    <name evidence="2" type="ORF">MsedB_0329</name>
    <name evidence="3" type="ORF">MsedC_0328</name>
    <name evidence="4" type="ORF">MsedD_0329</name>
    <name evidence="5" type="ORF">MsedE_0329</name>
</gene>
<dbReference type="PATRIC" id="fig|43687.5.peg.325"/>
<evidence type="ECO:0000313" key="7">
    <source>
        <dbReference type="Proteomes" id="UP000061362"/>
    </source>
</evidence>
<organism evidence="2 9">
    <name type="scientific">Metallosphaera sedula</name>
    <dbReference type="NCBI Taxonomy" id="43687"/>
    <lineage>
        <taxon>Archaea</taxon>
        <taxon>Thermoproteota</taxon>
        <taxon>Thermoprotei</taxon>
        <taxon>Sulfolobales</taxon>
        <taxon>Sulfolobaceae</taxon>
        <taxon>Metallosphaera</taxon>
    </lineage>
</organism>
<evidence type="ECO:0000313" key="3">
    <source>
        <dbReference type="EMBL" id="AKV77964.1"/>
    </source>
</evidence>
<dbReference type="RefSeq" id="WP_048059956.1">
    <property type="nucleotide sequence ID" value="NZ_AP019770.1"/>
</dbReference>
<evidence type="ECO:0000313" key="5">
    <source>
        <dbReference type="EMBL" id="AKV82455.1"/>
    </source>
</evidence>
<name>A0A0K1SLQ9_9CREN</name>
<evidence type="ECO:0008006" key="11">
    <source>
        <dbReference type="Google" id="ProtNLM"/>
    </source>
</evidence>
<dbReference type="Proteomes" id="UP000062398">
    <property type="component" value="Chromosome"/>
</dbReference>
<evidence type="ECO:0000313" key="9">
    <source>
        <dbReference type="Proteomes" id="UP000062475"/>
    </source>
</evidence>
<dbReference type="GeneID" id="91754763"/>
<proteinExistence type="predicted"/>
<dbReference type="Proteomes" id="UP000056255">
    <property type="component" value="Chromosome"/>
</dbReference>
<dbReference type="AlphaFoldDB" id="A0A0K1SLQ9"/>
<dbReference type="OrthoDB" id="198094at2157"/>
<dbReference type="InterPro" id="IPR029060">
    <property type="entry name" value="PIN-like_dom_sf"/>
</dbReference>
<dbReference type="EMBL" id="CP012176">
    <property type="protein sequence ID" value="AKV82455.1"/>
    <property type="molecule type" value="Genomic_DNA"/>
</dbReference>
<dbReference type="EMBL" id="CP012174">
    <property type="protein sequence ID" value="AKV77964.1"/>
    <property type="molecule type" value="Genomic_DNA"/>
</dbReference>
<dbReference type="Proteomes" id="UP000062475">
    <property type="component" value="Chromosome"/>
</dbReference>
<accession>A0A0K1SLQ9</accession>